<comment type="caution">
    <text evidence="2">The sequence shown here is derived from an EMBL/GenBank/DDBJ whole genome shotgun (WGS) entry which is preliminary data.</text>
</comment>
<evidence type="ECO:0000313" key="2">
    <source>
        <dbReference type="EMBL" id="KAH3734451.1"/>
    </source>
</evidence>
<gene>
    <name evidence="2" type="ORF">DPMN_040891</name>
</gene>
<evidence type="ECO:0000313" key="3">
    <source>
        <dbReference type="Proteomes" id="UP000828390"/>
    </source>
</evidence>
<feature type="region of interest" description="Disordered" evidence="1">
    <location>
        <begin position="43"/>
        <end position="69"/>
    </location>
</feature>
<sequence length="437" mass="47957">MSSAQSKMRTNGMFFRNFDSKHHQELQKLQAQKAKILEKQKELLKIKDSKSRKSDLPNGEADNEINAEDKEHVVDANDNVADSGKLVIHSAYNEGTVSDNLELQANATLVNQEQGVKEAKEMSKTVKSGKSNRKEQFQSIYADLKAARELQTKAVAEAENPKVSTTKNKSKDPLTNKQTESGASNTSVNQHKDQTKGTSKTSEDKGKEKVKIASVKGDKHVAINGLSNEQSSKAVIKKSPSGQMVKEYSIIAKLNKDALKRETELVDNENKSDTYAKTNMLKHGPEKTNLSASMAGLLSTRTEAYAVVDLEANKTLVDTLNGNIGNTGTLSLGRIRDSKNLDNANTAVGETSIDTKIGTMDYRDIVHNYRQHSKMTRSAGYNGDIDTSTSSIEPDYMECGYLDAYISSKLTLQNKDRLIITEEQLSSLHAVTSSSSG</sequence>
<reference evidence="2" key="2">
    <citation type="submission" date="2020-11" db="EMBL/GenBank/DDBJ databases">
        <authorList>
            <person name="McCartney M.A."/>
            <person name="Auch B."/>
            <person name="Kono T."/>
            <person name="Mallez S."/>
            <person name="Becker A."/>
            <person name="Gohl D.M."/>
            <person name="Silverstein K.A.T."/>
            <person name="Koren S."/>
            <person name="Bechman K.B."/>
            <person name="Herman A."/>
            <person name="Abrahante J.E."/>
            <person name="Garbe J."/>
        </authorList>
    </citation>
    <scope>NUCLEOTIDE SEQUENCE</scope>
    <source>
        <strain evidence="2">Duluth1</strain>
        <tissue evidence="2">Whole animal</tissue>
    </source>
</reference>
<feature type="region of interest" description="Disordered" evidence="1">
    <location>
        <begin position="1"/>
        <end position="29"/>
    </location>
</feature>
<organism evidence="2 3">
    <name type="scientific">Dreissena polymorpha</name>
    <name type="common">Zebra mussel</name>
    <name type="synonym">Mytilus polymorpha</name>
    <dbReference type="NCBI Taxonomy" id="45954"/>
    <lineage>
        <taxon>Eukaryota</taxon>
        <taxon>Metazoa</taxon>
        <taxon>Spiralia</taxon>
        <taxon>Lophotrochozoa</taxon>
        <taxon>Mollusca</taxon>
        <taxon>Bivalvia</taxon>
        <taxon>Autobranchia</taxon>
        <taxon>Heteroconchia</taxon>
        <taxon>Euheterodonta</taxon>
        <taxon>Imparidentia</taxon>
        <taxon>Neoheterodontei</taxon>
        <taxon>Myida</taxon>
        <taxon>Dreissenoidea</taxon>
        <taxon>Dreissenidae</taxon>
        <taxon>Dreissena</taxon>
    </lineage>
</organism>
<feature type="compositionally biased region" description="Basic and acidic residues" evidence="1">
    <location>
        <begin position="43"/>
        <end position="55"/>
    </location>
</feature>
<feature type="region of interest" description="Disordered" evidence="1">
    <location>
        <begin position="111"/>
        <end position="136"/>
    </location>
</feature>
<feature type="compositionally biased region" description="Basic and acidic residues" evidence="1">
    <location>
        <begin position="190"/>
        <end position="213"/>
    </location>
</feature>
<dbReference type="AlphaFoldDB" id="A0A9D4CYE5"/>
<evidence type="ECO:0000256" key="1">
    <source>
        <dbReference type="SAM" id="MobiDB-lite"/>
    </source>
</evidence>
<reference evidence="2" key="1">
    <citation type="journal article" date="2019" name="bioRxiv">
        <title>The Genome of the Zebra Mussel, Dreissena polymorpha: A Resource for Invasive Species Research.</title>
        <authorList>
            <person name="McCartney M.A."/>
            <person name="Auch B."/>
            <person name="Kono T."/>
            <person name="Mallez S."/>
            <person name="Zhang Y."/>
            <person name="Obille A."/>
            <person name="Becker A."/>
            <person name="Abrahante J.E."/>
            <person name="Garbe J."/>
            <person name="Badalamenti J.P."/>
            <person name="Herman A."/>
            <person name="Mangelson H."/>
            <person name="Liachko I."/>
            <person name="Sullivan S."/>
            <person name="Sone E.D."/>
            <person name="Koren S."/>
            <person name="Silverstein K.A.T."/>
            <person name="Beckman K.B."/>
            <person name="Gohl D.M."/>
        </authorList>
    </citation>
    <scope>NUCLEOTIDE SEQUENCE</scope>
    <source>
        <strain evidence="2">Duluth1</strain>
        <tissue evidence="2">Whole animal</tissue>
    </source>
</reference>
<protein>
    <submittedName>
        <fullName evidence="2">Uncharacterized protein</fullName>
    </submittedName>
</protein>
<feature type="compositionally biased region" description="Basic and acidic residues" evidence="1">
    <location>
        <begin position="115"/>
        <end position="124"/>
    </location>
</feature>
<name>A0A9D4CYE5_DREPO</name>
<proteinExistence type="predicted"/>
<feature type="compositionally biased region" description="Polar residues" evidence="1">
    <location>
        <begin position="175"/>
        <end position="189"/>
    </location>
</feature>
<dbReference type="Proteomes" id="UP000828390">
    <property type="component" value="Unassembled WGS sequence"/>
</dbReference>
<accession>A0A9D4CYE5</accession>
<feature type="region of interest" description="Disordered" evidence="1">
    <location>
        <begin position="153"/>
        <end position="213"/>
    </location>
</feature>
<dbReference type="EMBL" id="JAIWYP010000011">
    <property type="protein sequence ID" value="KAH3734451.1"/>
    <property type="molecule type" value="Genomic_DNA"/>
</dbReference>
<keyword evidence="3" id="KW-1185">Reference proteome</keyword>